<protein>
    <recommendedName>
        <fullName evidence="4">DUF1570 domain-containing protein</fullName>
    </recommendedName>
</protein>
<gene>
    <name evidence="2" type="ORF">CMV30_14350</name>
</gene>
<dbReference type="InterPro" id="IPR011990">
    <property type="entry name" value="TPR-like_helical_dom_sf"/>
</dbReference>
<dbReference type="Proteomes" id="UP000217265">
    <property type="component" value="Chromosome"/>
</dbReference>
<evidence type="ECO:0008006" key="4">
    <source>
        <dbReference type="Google" id="ProtNLM"/>
    </source>
</evidence>
<name>A0A290Q8K9_9BACT</name>
<feature type="region of interest" description="Disordered" evidence="1">
    <location>
        <begin position="527"/>
        <end position="549"/>
    </location>
</feature>
<dbReference type="Gene3D" id="1.25.40.10">
    <property type="entry name" value="Tetratricopeptide repeat domain"/>
    <property type="match status" value="1"/>
</dbReference>
<evidence type="ECO:0000313" key="3">
    <source>
        <dbReference type="Proteomes" id="UP000217265"/>
    </source>
</evidence>
<reference evidence="2 3" key="1">
    <citation type="submission" date="2017-09" db="EMBL/GenBank/DDBJ databases">
        <title>Complete genome sequence of Verrucomicrobial strain HZ-65, isolated from freshwater.</title>
        <authorList>
            <person name="Choi A."/>
        </authorList>
    </citation>
    <scope>NUCLEOTIDE SEQUENCE [LARGE SCALE GENOMIC DNA]</scope>
    <source>
        <strain evidence="2 3">HZ-65</strain>
    </source>
</reference>
<organism evidence="2 3">
    <name type="scientific">Nibricoccus aquaticus</name>
    <dbReference type="NCBI Taxonomy" id="2576891"/>
    <lineage>
        <taxon>Bacteria</taxon>
        <taxon>Pseudomonadati</taxon>
        <taxon>Verrucomicrobiota</taxon>
        <taxon>Opitutia</taxon>
        <taxon>Opitutales</taxon>
        <taxon>Opitutaceae</taxon>
        <taxon>Nibricoccus</taxon>
    </lineage>
</organism>
<dbReference type="AlphaFoldDB" id="A0A290Q8K9"/>
<evidence type="ECO:0000313" key="2">
    <source>
        <dbReference type="EMBL" id="ATC65045.1"/>
    </source>
</evidence>
<dbReference type="SUPFAM" id="SSF48452">
    <property type="entry name" value="TPR-like"/>
    <property type="match status" value="1"/>
</dbReference>
<evidence type="ECO:0000256" key="1">
    <source>
        <dbReference type="SAM" id="MobiDB-lite"/>
    </source>
</evidence>
<dbReference type="KEGG" id="vbh:CMV30_14350"/>
<sequence length="549" mass="63167">MSRRAFFYQALLALLLVFTGESWAREWIYTNTGHFEVFTNSRPRDASVLIGRLEQFRENFLRILPGAPFREPRVTVVIFDSERDFRPYKPLYKGKPKEDLAGVFQGFPDEVVIALTTEMDLEQTIPVIFHEYVHLLMHARGYRLPPWLNEGVAELYSTITVENDQLKLGRDIPYHLMLLNRNKLMPLSQLFSITQSSPDYNEGTRRSLFYAQSWALLHYWDCGLAKEPQQFARKAKFLELLQMGLPADRSMQEAFGRSLADVERDLGAYVRGGKYYMRAIKVEKVDYAARVKFEPASDFKRDVALENLKWRLQQNGDATLKMLQFAEREPEAARPYELLAAMAMMDREPQRAIGYWQKAVERKSDNPYIYEQLAQNSLRQSMHAVSLNFRLPESAAAELRGWLDRAIELSPDYADAWDWLALTEAFSVKLRNSVVNKAIGKRELLDERPRFMAAISLIALRIDKKELAAQVADLLLARPDVQAVPSANNRITMDGVGAAAGGGSSWMLNREYYPDVRYIAQNIQRHLRSDKPAEDDMPEPAGFELRDAY</sequence>
<keyword evidence="3" id="KW-1185">Reference proteome</keyword>
<accession>A0A290Q8K9</accession>
<proteinExistence type="predicted"/>
<dbReference type="EMBL" id="CP023344">
    <property type="protein sequence ID" value="ATC65045.1"/>
    <property type="molecule type" value="Genomic_DNA"/>
</dbReference>